<name>A0A1Q2L4E4_9BACL</name>
<dbReference type="PANTHER" id="PTHR21666:SF270">
    <property type="entry name" value="MUREIN HYDROLASE ACTIVATOR ENVC"/>
    <property type="match status" value="1"/>
</dbReference>
<evidence type="ECO:0000313" key="4">
    <source>
        <dbReference type="EMBL" id="AQQ55320.1"/>
    </source>
</evidence>
<evidence type="ECO:0000256" key="2">
    <source>
        <dbReference type="SAM" id="Phobius"/>
    </source>
</evidence>
<feature type="domain" description="M23ase beta-sheet core" evidence="3">
    <location>
        <begin position="530"/>
        <end position="632"/>
    </location>
</feature>
<dbReference type="EMBL" id="CP019641">
    <property type="protein sequence ID" value="AQQ55320.1"/>
    <property type="molecule type" value="Genomic_DNA"/>
</dbReference>
<dbReference type="Gene3D" id="1.10.530.10">
    <property type="match status" value="1"/>
</dbReference>
<keyword evidence="2" id="KW-1133">Transmembrane helix</keyword>
<protein>
    <recommendedName>
        <fullName evidence="3">M23ase beta-sheet core domain-containing protein</fullName>
    </recommendedName>
</protein>
<dbReference type="Gene3D" id="2.70.70.10">
    <property type="entry name" value="Glucose Permease (Domain IIA)"/>
    <property type="match status" value="1"/>
</dbReference>
<dbReference type="PANTHER" id="PTHR21666">
    <property type="entry name" value="PEPTIDASE-RELATED"/>
    <property type="match status" value="1"/>
</dbReference>
<dbReference type="InterPro" id="IPR016047">
    <property type="entry name" value="M23ase_b-sheet_dom"/>
</dbReference>
<dbReference type="CDD" id="cd12797">
    <property type="entry name" value="M23_peptidase"/>
    <property type="match status" value="1"/>
</dbReference>
<keyword evidence="2" id="KW-0812">Transmembrane</keyword>
<feature type="transmembrane region" description="Helical" evidence="2">
    <location>
        <begin position="61"/>
        <end position="94"/>
    </location>
</feature>
<dbReference type="CDD" id="cd13399">
    <property type="entry name" value="Slt35-like"/>
    <property type="match status" value="1"/>
</dbReference>
<dbReference type="SUPFAM" id="SSF53955">
    <property type="entry name" value="Lysozyme-like"/>
    <property type="match status" value="1"/>
</dbReference>
<keyword evidence="4" id="KW-0614">Plasmid</keyword>
<feature type="region of interest" description="Disordered" evidence="1">
    <location>
        <begin position="1"/>
        <end position="20"/>
    </location>
</feature>
<geneLocation type="plasmid" evidence="4 5">
    <name>unnamed1</name>
</geneLocation>
<dbReference type="RefSeq" id="WP_077591177.1">
    <property type="nucleotide sequence ID" value="NZ_CP019641.1"/>
</dbReference>
<proteinExistence type="predicted"/>
<dbReference type="InterPro" id="IPR050570">
    <property type="entry name" value="Cell_wall_metabolism_enzyme"/>
</dbReference>
<evidence type="ECO:0000256" key="1">
    <source>
        <dbReference type="SAM" id="MobiDB-lite"/>
    </source>
</evidence>
<gene>
    <name evidence="4" type="ORF">B0X71_19285</name>
</gene>
<accession>A0A1Q2L4E4</accession>
<sequence length="650" mass="70628">MLHEKQQNEQSAGGKAVKTAGKKLAKRAAKKALKKAATKAGAKAAAKVALKTGLSLIGKAVAGLVGFVGGPFIIGALIVLAALILIFVAVALLFSIGVEEELNEEAYELKQYIAAAADSTVDMSKPEQIPYKVPPALIIVAMELYDVETGEMTEKETVDIVANALKPEFTYSTRQGSIETKQTVCREDEGCKTTESTTPFEIDVFESVQAWDRSLVNTYEPYFTEWVTTTRVHYEQVKEPKRDEFGKIIPGQFVYRDIKVTTKTKTRAETFVSDTIETMDYSHYDMVLSGEPFNYGQQDKLFVEALYAVTGGEIHYKEWLTGNSLIGFNGTVTPGSSVPSQYMEIYLAAEKAYRVDWYYIAAIHYVETGFSTHPTMISSVGAEGHTQFMPCTWMGWSYLGCKGSNGYVSVSESVKYNPITIDKYGGFGIDADKNGKASPWDIKDAIFATASYLNANGFSKNIDKSIRAYNHSDIYVRDVKAAAARFKTEATYMPGGGDIPALAPGSFMRPAVGRNTSGYGGRYIDGEYSYHYGVDIASGQGTPIVAVADGVVSRAVSGCPPKGYYGSNCGGGWGNHVWVKHTVGGASFEAVYGHFARIGVVQGQIIKQGQFLGGMGTSGSSTGVHLHFELHSPVRSGYRNVLNPTLYIPM</sequence>
<keyword evidence="2" id="KW-0472">Membrane</keyword>
<reference evidence="4 5" key="1">
    <citation type="submission" date="2017-02" db="EMBL/GenBank/DDBJ databases">
        <title>The complete genomic sequence of a novel cold adapted crude oil-degrading bacterium Planococcus qaidamina Y42.</title>
        <authorList>
            <person name="Yang R."/>
        </authorList>
    </citation>
    <scope>NUCLEOTIDE SEQUENCE [LARGE SCALE GENOMIC DNA]</scope>
    <source>
        <strain evidence="4 5">Y42</strain>
        <plasmid evidence="4 5">unnamed1</plasmid>
    </source>
</reference>
<dbReference type="Pfam" id="PF01551">
    <property type="entry name" value="Peptidase_M23"/>
    <property type="match status" value="1"/>
</dbReference>
<organism evidence="4 5">
    <name type="scientific">Planococcus lenghuensis</name>
    <dbReference type="NCBI Taxonomy" id="2213202"/>
    <lineage>
        <taxon>Bacteria</taxon>
        <taxon>Bacillati</taxon>
        <taxon>Bacillota</taxon>
        <taxon>Bacilli</taxon>
        <taxon>Bacillales</taxon>
        <taxon>Caryophanaceae</taxon>
        <taxon>Planococcus</taxon>
    </lineage>
</organism>
<dbReference type="SUPFAM" id="SSF51261">
    <property type="entry name" value="Duplicated hybrid motif"/>
    <property type="match status" value="1"/>
</dbReference>
<dbReference type="KEGG" id="pmar:B0X71_19285"/>
<evidence type="ECO:0000313" key="5">
    <source>
        <dbReference type="Proteomes" id="UP000188184"/>
    </source>
</evidence>
<dbReference type="Proteomes" id="UP000188184">
    <property type="component" value="Plasmid unnamed1"/>
</dbReference>
<keyword evidence="5" id="KW-1185">Reference proteome</keyword>
<evidence type="ECO:0000259" key="3">
    <source>
        <dbReference type="Pfam" id="PF01551"/>
    </source>
</evidence>
<dbReference type="GO" id="GO:0004222">
    <property type="term" value="F:metalloendopeptidase activity"/>
    <property type="evidence" value="ECO:0007669"/>
    <property type="project" value="TreeGrafter"/>
</dbReference>
<dbReference type="AlphaFoldDB" id="A0A1Q2L4E4"/>
<dbReference type="OrthoDB" id="9809488at2"/>
<dbReference type="InterPro" id="IPR011055">
    <property type="entry name" value="Dup_hybrid_motif"/>
</dbReference>
<dbReference type="InterPro" id="IPR023346">
    <property type="entry name" value="Lysozyme-like_dom_sf"/>
</dbReference>